<name>A0A0R1TNG6_9LACO</name>
<comment type="similarity">
    <text evidence="1">Belongs to the carbohydrate kinase pfkB family.</text>
</comment>
<dbReference type="CDD" id="cd01164">
    <property type="entry name" value="FruK_PfkB_like"/>
    <property type="match status" value="1"/>
</dbReference>
<dbReference type="Proteomes" id="UP000051048">
    <property type="component" value="Unassembled WGS sequence"/>
</dbReference>
<dbReference type="OrthoDB" id="9801219at2"/>
<keyword evidence="6" id="KW-0423">Lactose metabolism</keyword>
<dbReference type="GO" id="GO:0009024">
    <property type="term" value="F:tagatose-6-phosphate kinase activity"/>
    <property type="evidence" value="ECO:0007669"/>
    <property type="project" value="UniProtKB-EC"/>
</dbReference>
<comment type="caution">
    <text evidence="8">The sequence shown here is derived from an EMBL/GenBank/DDBJ whole genome shotgun (WGS) entry which is preliminary data.</text>
</comment>
<dbReference type="GO" id="GO:2001059">
    <property type="term" value="P:D-tagatose 6-phosphate catabolic process"/>
    <property type="evidence" value="ECO:0007669"/>
    <property type="project" value="UniProtKB-UniPathway"/>
</dbReference>
<keyword evidence="4 8" id="KW-0418">Kinase</keyword>
<dbReference type="EMBL" id="AZFH01000069">
    <property type="protein sequence ID" value="KRL80099.1"/>
    <property type="molecule type" value="Genomic_DNA"/>
</dbReference>
<organism evidence="8 9">
    <name type="scientific">Ligilactobacillus equi DSM 15833 = JCM 10991</name>
    <dbReference type="NCBI Taxonomy" id="1423740"/>
    <lineage>
        <taxon>Bacteria</taxon>
        <taxon>Bacillati</taxon>
        <taxon>Bacillota</taxon>
        <taxon>Bacilli</taxon>
        <taxon>Lactobacillales</taxon>
        <taxon>Lactobacillaceae</taxon>
        <taxon>Ligilactobacillus</taxon>
    </lineage>
</organism>
<evidence type="ECO:0000256" key="5">
    <source>
        <dbReference type="ARBA" id="ARBA00022840"/>
    </source>
</evidence>
<dbReference type="PATRIC" id="fig|1423740.3.peg.135"/>
<proteinExistence type="inferred from homology"/>
<evidence type="ECO:0000313" key="8">
    <source>
        <dbReference type="EMBL" id="KRL80099.1"/>
    </source>
</evidence>
<sequence length="318" mass="34876">MIITLTMNPSVDYLYKLSTLSPGNLNRVELVSKMVGGKGINAARVSSILGTDTIAMGVIGGQNGQYIENETSIDKFTPKFIKVKNETRNCYVILDKNNNKTEINEYGYPIETKTISLITNNIREILSNEKVSIISLNGSLPTNCPSDFYNRLIKDIRSINKDVKVLLDTSGDALKTCLNSKYLPNIIKPNEVEIANLLGISVTTDVKILKAKIEKNDLLSKIPIIFVSLGSQGSLVKYNHSFYKITFPKINAVNTQGSGDSTVGGLLSAIDMQKDEKEIIKYGSAAGTANALNIKTGFIDIEDFKNSYDNVEISMIGE</sequence>
<gene>
    <name evidence="8" type="ORF">FC36_GL000130</name>
</gene>
<dbReference type="GO" id="GO:0005524">
    <property type="term" value="F:ATP binding"/>
    <property type="evidence" value="ECO:0007669"/>
    <property type="project" value="UniProtKB-KW"/>
</dbReference>
<accession>A0A0R1TNG6</accession>
<evidence type="ECO:0000256" key="3">
    <source>
        <dbReference type="ARBA" id="ARBA00022741"/>
    </source>
</evidence>
<dbReference type="GO" id="GO:0005829">
    <property type="term" value="C:cytosol"/>
    <property type="evidence" value="ECO:0007669"/>
    <property type="project" value="TreeGrafter"/>
</dbReference>
<evidence type="ECO:0000313" key="9">
    <source>
        <dbReference type="Proteomes" id="UP000051048"/>
    </source>
</evidence>
<dbReference type="RefSeq" id="WP_025020947.1">
    <property type="nucleotide sequence ID" value="NZ_AZFH01000069.1"/>
</dbReference>
<keyword evidence="3 6" id="KW-0547">Nucleotide-binding</keyword>
<comment type="pathway">
    <text evidence="6">Carbohydrate metabolism; D-tagatose 6-phosphate degradation; D-glyceraldehyde 3-phosphate and glycerone phosphate from D-tagatose 6-phosphate: step 1/2.</text>
</comment>
<dbReference type="InterPro" id="IPR029056">
    <property type="entry name" value="Ribokinase-like"/>
</dbReference>
<dbReference type="InterPro" id="IPR011611">
    <property type="entry name" value="PfkB_dom"/>
</dbReference>
<evidence type="ECO:0000256" key="2">
    <source>
        <dbReference type="ARBA" id="ARBA00022679"/>
    </source>
</evidence>
<dbReference type="GO" id="GO:0005988">
    <property type="term" value="P:lactose metabolic process"/>
    <property type="evidence" value="ECO:0007669"/>
    <property type="project" value="UniProtKB-KW"/>
</dbReference>
<dbReference type="Pfam" id="PF00294">
    <property type="entry name" value="PfkB"/>
    <property type="match status" value="1"/>
</dbReference>
<evidence type="ECO:0000256" key="4">
    <source>
        <dbReference type="ARBA" id="ARBA00022777"/>
    </source>
</evidence>
<dbReference type="EC" id="2.7.1.144" evidence="6"/>
<dbReference type="PROSITE" id="PS00584">
    <property type="entry name" value="PFKB_KINASES_2"/>
    <property type="match status" value="1"/>
</dbReference>
<dbReference type="InterPro" id="IPR017583">
    <property type="entry name" value="Tagatose/fructose_Pkinase"/>
</dbReference>
<evidence type="ECO:0000256" key="6">
    <source>
        <dbReference type="PIRNR" id="PIRNR000535"/>
    </source>
</evidence>
<reference evidence="8 9" key="1">
    <citation type="journal article" date="2015" name="Genome Announc.">
        <title>Expanding the biotechnology potential of lactobacilli through comparative genomics of 213 strains and associated genera.</title>
        <authorList>
            <person name="Sun Z."/>
            <person name="Harris H.M."/>
            <person name="McCann A."/>
            <person name="Guo C."/>
            <person name="Argimon S."/>
            <person name="Zhang W."/>
            <person name="Yang X."/>
            <person name="Jeffery I.B."/>
            <person name="Cooney J.C."/>
            <person name="Kagawa T.F."/>
            <person name="Liu W."/>
            <person name="Song Y."/>
            <person name="Salvetti E."/>
            <person name="Wrobel A."/>
            <person name="Rasinkangas P."/>
            <person name="Parkhill J."/>
            <person name="Rea M.C."/>
            <person name="O'Sullivan O."/>
            <person name="Ritari J."/>
            <person name="Douillard F.P."/>
            <person name="Paul Ross R."/>
            <person name="Yang R."/>
            <person name="Briner A.E."/>
            <person name="Felis G.E."/>
            <person name="de Vos W.M."/>
            <person name="Barrangou R."/>
            <person name="Klaenhammer T.R."/>
            <person name="Caufield P.W."/>
            <person name="Cui Y."/>
            <person name="Zhang H."/>
            <person name="O'Toole P.W."/>
        </authorList>
    </citation>
    <scope>NUCLEOTIDE SEQUENCE [LARGE SCALE GENOMIC DNA]</scope>
    <source>
        <strain evidence="8 9">DSM 15833</strain>
    </source>
</reference>
<dbReference type="STRING" id="1423740.FC36_GL000130"/>
<evidence type="ECO:0000256" key="1">
    <source>
        <dbReference type="ARBA" id="ARBA00005380"/>
    </source>
</evidence>
<dbReference type="UniPathway" id="UPA00704">
    <property type="reaction ID" value="UER00715"/>
</dbReference>
<keyword evidence="5 6" id="KW-0067">ATP-binding</keyword>
<dbReference type="SUPFAM" id="SSF53613">
    <property type="entry name" value="Ribokinase-like"/>
    <property type="match status" value="1"/>
</dbReference>
<dbReference type="AlphaFoldDB" id="A0A0R1TNG6"/>
<dbReference type="PANTHER" id="PTHR46566">
    <property type="entry name" value="1-PHOSPHOFRUCTOKINASE-RELATED"/>
    <property type="match status" value="1"/>
</dbReference>
<dbReference type="Gene3D" id="3.40.1190.20">
    <property type="match status" value="1"/>
</dbReference>
<dbReference type="InterPro" id="IPR002173">
    <property type="entry name" value="Carboh/pur_kinase_PfkB_CS"/>
</dbReference>
<dbReference type="PIRSF" id="PIRSF000535">
    <property type="entry name" value="1PFK/6PFK/LacC"/>
    <property type="match status" value="1"/>
</dbReference>
<protein>
    <recommendedName>
        <fullName evidence="6">Tagatose-6-phosphate kinase</fullName>
        <ecNumber evidence="6">2.7.1.144</ecNumber>
    </recommendedName>
</protein>
<dbReference type="PANTHER" id="PTHR46566:SF5">
    <property type="entry name" value="1-PHOSPHOFRUCTOKINASE"/>
    <property type="match status" value="1"/>
</dbReference>
<keyword evidence="2 6" id="KW-0808">Transferase</keyword>
<dbReference type="NCBIfam" id="TIGR03168">
    <property type="entry name" value="1-PFK"/>
    <property type="match status" value="1"/>
</dbReference>
<feature type="domain" description="Carbohydrate kinase PfkB" evidence="7">
    <location>
        <begin position="7"/>
        <end position="295"/>
    </location>
</feature>
<evidence type="ECO:0000259" key="7">
    <source>
        <dbReference type="Pfam" id="PF00294"/>
    </source>
</evidence>
<comment type="similarity">
    <text evidence="6">Belongs to the carbohydrate kinase PfkB family. LacC subfamily.</text>
</comment>
<dbReference type="GO" id="GO:0008443">
    <property type="term" value="F:phosphofructokinase activity"/>
    <property type="evidence" value="ECO:0007669"/>
    <property type="project" value="TreeGrafter"/>
</dbReference>
<comment type="catalytic activity">
    <reaction evidence="6">
        <text>D-tagatofuranose 6-phosphate + ATP = D-tagatofuranose 1,6-bisphosphate + ADP + H(+)</text>
        <dbReference type="Rhea" id="RHEA:12420"/>
        <dbReference type="ChEBI" id="CHEBI:15378"/>
        <dbReference type="ChEBI" id="CHEBI:30616"/>
        <dbReference type="ChEBI" id="CHEBI:58694"/>
        <dbReference type="ChEBI" id="CHEBI:58695"/>
        <dbReference type="ChEBI" id="CHEBI:456216"/>
        <dbReference type="EC" id="2.7.1.144"/>
    </reaction>
</comment>